<keyword evidence="3 5" id="KW-0808">Transferase</keyword>
<dbReference type="GO" id="GO:0004102">
    <property type="term" value="F:choline O-acetyltransferase activity"/>
    <property type="evidence" value="ECO:0007669"/>
    <property type="project" value="TreeGrafter"/>
</dbReference>
<evidence type="ECO:0000313" key="5">
    <source>
        <dbReference type="EMBL" id="KIH50644.1"/>
    </source>
</evidence>
<dbReference type="AlphaFoldDB" id="A0A0C2FVD0"/>
<dbReference type="PANTHER" id="PTHR22589:SF14">
    <property type="entry name" value="CHOLINE O-ACETYLTRANSFERASE"/>
    <property type="match status" value="1"/>
</dbReference>
<evidence type="ECO:0000259" key="4">
    <source>
        <dbReference type="Pfam" id="PF00755"/>
    </source>
</evidence>
<evidence type="ECO:0000256" key="2">
    <source>
        <dbReference type="PIRSR" id="PIRSR600542-1"/>
    </source>
</evidence>
<dbReference type="EMBL" id="KN749106">
    <property type="protein sequence ID" value="KIH50644.1"/>
    <property type="molecule type" value="Genomic_DNA"/>
</dbReference>
<dbReference type="Pfam" id="PF00755">
    <property type="entry name" value="Carn_acyltransf"/>
    <property type="match status" value="1"/>
</dbReference>
<keyword evidence="6" id="KW-1185">Reference proteome</keyword>
<sequence>YTTLLICGMLEFRSKTEKKQLKREFSTGKVKVEVCMKQYEDLFSCYRQPALVEDVQVKKERNDESEHVLVMCRNQAFVVYTRVDGHLLTFGDIIFQLREVVRLSGTTEDLVIRVGASGAGDRDTAALFWNELQKVESNRTSLKSAQEAVFVVCLDHDDTNPTPPQGPSKPQNHEQELVRRAKHLLVGGGTCGNGMNRWYDATIQFIVSRSGTNGLCIEHSTAEGIVSITMAESALRYERENREQVQGEEAEKEVSVKALSWDVSPEAMALLEKQKATLDE</sequence>
<organism evidence="5 6">
    <name type="scientific">Ancylostoma duodenale</name>
    <dbReference type="NCBI Taxonomy" id="51022"/>
    <lineage>
        <taxon>Eukaryota</taxon>
        <taxon>Metazoa</taxon>
        <taxon>Ecdysozoa</taxon>
        <taxon>Nematoda</taxon>
        <taxon>Chromadorea</taxon>
        <taxon>Rhabditida</taxon>
        <taxon>Rhabditina</taxon>
        <taxon>Rhabditomorpha</taxon>
        <taxon>Strongyloidea</taxon>
        <taxon>Ancylostomatidae</taxon>
        <taxon>Ancylostomatinae</taxon>
        <taxon>Ancylostoma</taxon>
    </lineage>
</organism>
<dbReference type="OrthoDB" id="240216at2759"/>
<comment type="similarity">
    <text evidence="3">Belongs to the carnitine/choline acetyltransferase family.</text>
</comment>
<dbReference type="SUPFAM" id="SSF52777">
    <property type="entry name" value="CoA-dependent acyltransferases"/>
    <property type="match status" value="1"/>
</dbReference>
<dbReference type="Proteomes" id="UP000054047">
    <property type="component" value="Unassembled WGS sequence"/>
</dbReference>
<proteinExistence type="inferred from homology"/>
<dbReference type="Gene3D" id="3.30.559.70">
    <property type="entry name" value="Choline/Carnitine o-acyltransferase, domain 2"/>
    <property type="match status" value="1"/>
</dbReference>
<evidence type="ECO:0000313" key="6">
    <source>
        <dbReference type="Proteomes" id="UP000054047"/>
    </source>
</evidence>
<dbReference type="PANTHER" id="PTHR22589">
    <property type="entry name" value="CARNITINE O-ACYLTRANSFERASE"/>
    <property type="match status" value="1"/>
</dbReference>
<dbReference type="InterPro" id="IPR039551">
    <property type="entry name" value="Cho/carn_acyl_trans"/>
</dbReference>
<evidence type="ECO:0000256" key="3">
    <source>
        <dbReference type="RuleBase" id="RU003801"/>
    </source>
</evidence>
<dbReference type="InterPro" id="IPR000542">
    <property type="entry name" value="Carn_acyl_trans"/>
</dbReference>
<feature type="active site" description="Proton acceptor" evidence="2">
    <location>
        <position position="219"/>
    </location>
</feature>
<gene>
    <name evidence="5" type="ORF">ANCDUO_19275</name>
</gene>
<evidence type="ECO:0000256" key="1">
    <source>
        <dbReference type="ARBA" id="ARBA00023315"/>
    </source>
</evidence>
<dbReference type="GO" id="GO:0043005">
    <property type="term" value="C:neuron projection"/>
    <property type="evidence" value="ECO:0007669"/>
    <property type="project" value="TreeGrafter"/>
</dbReference>
<keyword evidence="1 3" id="KW-0012">Acyltransferase</keyword>
<dbReference type="InterPro" id="IPR042231">
    <property type="entry name" value="Cho/carn_acyl_trans_2"/>
</dbReference>
<dbReference type="GO" id="GO:0005737">
    <property type="term" value="C:cytoplasm"/>
    <property type="evidence" value="ECO:0007669"/>
    <property type="project" value="TreeGrafter"/>
</dbReference>
<name>A0A0C2FVD0_9BILA</name>
<feature type="domain" description="Choline/carnitine acyltransferase" evidence="4">
    <location>
        <begin position="3"/>
        <end position="279"/>
    </location>
</feature>
<protein>
    <submittedName>
        <fullName evidence="5">Choline/Carnitine O-acyltransferase</fullName>
    </submittedName>
</protein>
<dbReference type="PROSITE" id="PS00440">
    <property type="entry name" value="ACYLTRANSF_C_2"/>
    <property type="match status" value="1"/>
</dbReference>
<feature type="non-terminal residue" evidence="5">
    <location>
        <position position="1"/>
    </location>
</feature>
<dbReference type="GO" id="GO:0008292">
    <property type="term" value="P:acetylcholine biosynthetic process"/>
    <property type="evidence" value="ECO:0007669"/>
    <property type="project" value="TreeGrafter"/>
</dbReference>
<dbReference type="GO" id="GO:0045202">
    <property type="term" value="C:synapse"/>
    <property type="evidence" value="ECO:0007669"/>
    <property type="project" value="GOC"/>
</dbReference>
<accession>A0A0C2FVD0</accession>
<reference evidence="5 6" key="1">
    <citation type="submission" date="2013-12" db="EMBL/GenBank/DDBJ databases">
        <title>Draft genome of the parsitic nematode Ancylostoma duodenale.</title>
        <authorList>
            <person name="Mitreva M."/>
        </authorList>
    </citation>
    <scope>NUCLEOTIDE SEQUENCE [LARGE SCALE GENOMIC DNA]</scope>
    <source>
        <strain evidence="5 6">Zhejiang</strain>
    </source>
</reference>
<dbReference type="GO" id="GO:0007274">
    <property type="term" value="P:neuromuscular synaptic transmission"/>
    <property type="evidence" value="ECO:0007669"/>
    <property type="project" value="TreeGrafter"/>
</dbReference>